<evidence type="ECO:0000313" key="1">
    <source>
        <dbReference type="EMBL" id="KAH3788816.1"/>
    </source>
</evidence>
<protein>
    <submittedName>
        <fullName evidence="1">Uncharacterized protein</fullName>
    </submittedName>
</protein>
<organism evidence="1 2">
    <name type="scientific">Dreissena polymorpha</name>
    <name type="common">Zebra mussel</name>
    <name type="synonym">Mytilus polymorpha</name>
    <dbReference type="NCBI Taxonomy" id="45954"/>
    <lineage>
        <taxon>Eukaryota</taxon>
        <taxon>Metazoa</taxon>
        <taxon>Spiralia</taxon>
        <taxon>Lophotrochozoa</taxon>
        <taxon>Mollusca</taxon>
        <taxon>Bivalvia</taxon>
        <taxon>Autobranchia</taxon>
        <taxon>Heteroconchia</taxon>
        <taxon>Euheterodonta</taxon>
        <taxon>Imparidentia</taxon>
        <taxon>Neoheterodontei</taxon>
        <taxon>Myida</taxon>
        <taxon>Dreissenoidea</taxon>
        <taxon>Dreissenidae</taxon>
        <taxon>Dreissena</taxon>
    </lineage>
</organism>
<evidence type="ECO:0000313" key="2">
    <source>
        <dbReference type="Proteomes" id="UP000828390"/>
    </source>
</evidence>
<dbReference type="Proteomes" id="UP000828390">
    <property type="component" value="Unassembled WGS sequence"/>
</dbReference>
<comment type="caution">
    <text evidence="1">The sequence shown here is derived from an EMBL/GenBank/DDBJ whole genome shotgun (WGS) entry which is preliminary data.</text>
</comment>
<proteinExistence type="predicted"/>
<reference evidence="1" key="2">
    <citation type="submission" date="2020-11" db="EMBL/GenBank/DDBJ databases">
        <authorList>
            <person name="McCartney M.A."/>
            <person name="Auch B."/>
            <person name="Kono T."/>
            <person name="Mallez S."/>
            <person name="Becker A."/>
            <person name="Gohl D.M."/>
            <person name="Silverstein K.A.T."/>
            <person name="Koren S."/>
            <person name="Bechman K.B."/>
            <person name="Herman A."/>
            <person name="Abrahante J.E."/>
            <person name="Garbe J."/>
        </authorList>
    </citation>
    <scope>NUCLEOTIDE SEQUENCE</scope>
    <source>
        <strain evidence="1">Duluth1</strain>
        <tissue evidence="1">Whole animal</tissue>
    </source>
</reference>
<accession>A0A9D4F2D9</accession>
<dbReference type="AlphaFoldDB" id="A0A9D4F2D9"/>
<dbReference type="EMBL" id="JAIWYP010000008">
    <property type="protein sequence ID" value="KAH3788816.1"/>
    <property type="molecule type" value="Genomic_DNA"/>
</dbReference>
<reference evidence="1" key="1">
    <citation type="journal article" date="2019" name="bioRxiv">
        <title>The Genome of the Zebra Mussel, Dreissena polymorpha: A Resource for Invasive Species Research.</title>
        <authorList>
            <person name="McCartney M.A."/>
            <person name="Auch B."/>
            <person name="Kono T."/>
            <person name="Mallez S."/>
            <person name="Zhang Y."/>
            <person name="Obille A."/>
            <person name="Becker A."/>
            <person name="Abrahante J.E."/>
            <person name="Garbe J."/>
            <person name="Badalamenti J.P."/>
            <person name="Herman A."/>
            <person name="Mangelson H."/>
            <person name="Liachko I."/>
            <person name="Sullivan S."/>
            <person name="Sone E.D."/>
            <person name="Koren S."/>
            <person name="Silverstein K.A.T."/>
            <person name="Beckman K.B."/>
            <person name="Gohl D.M."/>
        </authorList>
    </citation>
    <scope>NUCLEOTIDE SEQUENCE</scope>
    <source>
        <strain evidence="1">Duluth1</strain>
        <tissue evidence="1">Whole animal</tissue>
    </source>
</reference>
<keyword evidence="2" id="KW-1185">Reference proteome</keyword>
<sequence length="173" mass="19931">MSASTSRQDLCPICKEEIEISKNNWAAIQWKGVKGIYEASVKRKNNLVIEASTKVHKKCRHQYTNEKSIKSYVAKQSCSSVQKRTTRQSRGGFESHKDCILCGCKVELDKGHFSWVRTDQFVETILVVCDTRSDEWGLTVKGRMNTIYEIYMQQTDFIIIHVVEIFGPSNLFR</sequence>
<name>A0A9D4F2D9_DREPO</name>
<gene>
    <name evidence="1" type="ORF">DPMN_166978</name>
</gene>